<keyword evidence="1 2" id="KW-0238">DNA-binding</keyword>
<dbReference type="SUPFAM" id="SSF46689">
    <property type="entry name" value="Homeodomain-like"/>
    <property type="match status" value="1"/>
</dbReference>
<dbReference type="RefSeq" id="WP_208258996.1">
    <property type="nucleotide sequence ID" value="NZ_JAGEOJ010000012.1"/>
</dbReference>
<dbReference type="PROSITE" id="PS50977">
    <property type="entry name" value="HTH_TETR_2"/>
    <property type="match status" value="1"/>
</dbReference>
<dbReference type="InterPro" id="IPR041483">
    <property type="entry name" value="TetR_C_34"/>
</dbReference>
<proteinExistence type="predicted"/>
<evidence type="ECO:0000256" key="2">
    <source>
        <dbReference type="PROSITE-ProRule" id="PRU00335"/>
    </source>
</evidence>
<dbReference type="InterPro" id="IPR009057">
    <property type="entry name" value="Homeodomain-like_sf"/>
</dbReference>
<dbReference type="GO" id="GO:0000976">
    <property type="term" value="F:transcription cis-regulatory region binding"/>
    <property type="evidence" value="ECO:0007669"/>
    <property type="project" value="TreeGrafter"/>
</dbReference>
<protein>
    <submittedName>
        <fullName evidence="4">TetR/AcrR family transcriptional regulator</fullName>
    </submittedName>
</protein>
<feature type="DNA-binding region" description="H-T-H motif" evidence="2">
    <location>
        <begin position="36"/>
        <end position="55"/>
    </location>
</feature>
<dbReference type="InterPro" id="IPR001647">
    <property type="entry name" value="HTH_TetR"/>
</dbReference>
<dbReference type="Proteomes" id="UP000669179">
    <property type="component" value="Unassembled WGS sequence"/>
</dbReference>
<evidence type="ECO:0000313" key="5">
    <source>
        <dbReference type="Proteomes" id="UP000669179"/>
    </source>
</evidence>
<keyword evidence="5" id="KW-1185">Reference proteome</keyword>
<gene>
    <name evidence="4" type="ORF">J4573_28635</name>
</gene>
<dbReference type="PANTHER" id="PTHR30055:SF226">
    <property type="entry name" value="HTH-TYPE TRANSCRIPTIONAL REGULATOR PKSA"/>
    <property type="match status" value="1"/>
</dbReference>
<sequence>MGFQRARSEEQRAERRRAILDTAAAMLAEMPVAEISLNELSRRVGLAKSNVLRYFESREAVLLELLSAQWQAWTSELTGALPAAVDKDADPYERGTRLATTIAGSLADRPVLCDLIAAQAAVLERNISTEAVAQYKRTAIADVTALAETFLGHIPELGAEDAFKFTGGLLIMTGSLWAHSQPSPALLAAYESDPDLAAFRLDFTATLQEVLEVFLTGLLARASRASRAS</sequence>
<dbReference type="AlphaFoldDB" id="A0A939PF68"/>
<dbReference type="Gene3D" id="1.10.357.10">
    <property type="entry name" value="Tetracycline Repressor, domain 2"/>
    <property type="match status" value="1"/>
</dbReference>
<dbReference type="Pfam" id="PF00440">
    <property type="entry name" value="TetR_N"/>
    <property type="match status" value="1"/>
</dbReference>
<evidence type="ECO:0000259" key="3">
    <source>
        <dbReference type="PROSITE" id="PS50977"/>
    </source>
</evidence>
<comment type="caution">
    <text evidence="4">The sequence shown here is derived from an EMBL/GenBank/DDBJ whole genome shotgun (WGS) entry which is preliminary data.</text>
</comment>
<dbReference type="Pfam" id="PF17929">
    <property type="entry name" value="TetR_C_34"/>
    <property type="match status" value="1"/>
</dbReference>
<dbReference type="InterPro" id="IPR050109">
    <property type="entry name" value="HTH-type_TetR-like_transc_reg"/>
</dbReference>
<evidence type="ECO:0000313" key="4">
    <source>
        <dbReference type="EMBL" id="MBO2451097.1"/>
    </source>
</evidence>
<reference evidence="4" key="1">
    <citation type="submission" date="2021-03" db="EMBL/GenBank/DDBJ databases">
        <authorList>
            <person name="Kanchanasin P."/>
            <person name="Saeng-In P."/>
            <person name="Phongsopitanun W."/>
            <person name="Yuki M."/>
            <person name="Kudo T."/>
            <person name="Ohkuma M."/>
            <person name="Tanasupawat S."/>
        </authorList>
    </citation>
    <scope>NUCLEOTIDE SEQUENCE</scope>
    <source>
        <strain evidence="4">GKU 128</strain>
    </source>
</reference>
<accession>A0A939PF68</accession>
<organism evidence="4 5">
    <name type="scientific">Actinomadura barringtoniae</name>
    <dbReference type="NCBI Taxonomy" id="1427535"/>
    <lineage>
        <taxon>Bacteria</taxon>
        <taxon>Bacillati</taxon>
        <taxon>Actinomycetota</taxon>
        <taxon>Actinomycetes</taxon>
        <taxon>Streptosporangiales</taxon>
        <taxon>Thermomonosporaceae</taxon>
        <taxon>Actinomadura</taxon>
    </lineage>
</organism>
<dbReference type="GO" id="GO:0003700">
    <property type="term" value="F:DNA-binding transcription factor activity"/>
    <property type="evidence" value="ECO:0007669"/>
    <property type="project" value="TreeGrafter"/>
</dbReference>
<evidence type="ECO:0000256" key="1">
    <source>
        <dbReference type="ARBA" id="ARBA00023125"/>
    </source>
</evidence>
<dbReference type="EMBL" id="JAGEOJ010000012">
    <property type="protein sequence ID" value="MBO2451097.1"/>
    <property type="molecule type" value="Genomic_DNA"/>
</dbReference>
<dbReference type="PANTHER" id="PTHR30055">
    <property type="entry name" value="HTH-TYPE TRANSCRIPTIONAL REGULATOR RUTR"/>
    <property type="match status" value="1"/>
</dbReference>
<name>A0A939PF68_9ACTN</name>
<feature type="domain" description="HTH tetR-type" evidence="3">
    <location>
        <begin position="13"/>
        <end position="73"/>
    </location>
</feature>